<gene>
    <name evidence="2" type="ORF">EVAR_102418_1</name>
</gene>
<keyword evidence="3" id="KW-1185">Reference proteome</keyword>
<dbReference type="Proteomes" id="UP000299102">
    <property type="component" value="Unassembled WGS sequence"/>
</dbReference>
<proteinExistence type="predicted"/>
<accession>A0A4C1YWI5</accession>
<sequence>MRALKFAAKARTAETCSYKGFRSVSAALFFIIRVSLLPAGDGSAPAAPRRGPPRLARRRRRRPTEDACDCDNRPVGRGVREL</sequence>
<evidence type="ECO:0000313" key="2">
    <source>
        <dbReference type="EMBL" id="GBP80488.1"/>
    </source>
</evidence>
<name>A0A4C1YWI5_EUMVA</name>
<comment type="caution">
    <text evidence="2">The sequence shown here is derived from an EMBL/GenBank/DDBJ whole genome shotgun (WGS) entry which is preliminary data.</text>
</comment>
<organism evidence="2 3">
    <name type="scientific">Eumeta variegata</name>
    <name type="common">Bagworm moth</name>
    <name type="synonym">Eumeta japonica</name>
    <dbReference type="NCBI Taxonomy" id="151549"/>
    <lineage>
        <taxon>Eukaryota</taxon>
        <taxon>Metazoa</taxon>
        <taxon>Ecdysozoa</taxon>
        <taxon>Arthropoda</taxon>
        <taxon>Hexapoda</taxon>
        <taxon>Insecta</taxon>
        <taxon>Pterygota</taxon>
        <taxon>Neoptera</taxon>
        <taxon>Endopterygota</taxon>
        <taxon>Lepidoptera</taxon>
        <taxon>Glossata</taxon>
        <taxon>Ditrysia</taxon>
        <taxon>Tineoidea</taxon>
        <taxon>Psychidae</taxon>
        <taxon>Oiketicinae</taxon>
        <taxon>Eumeta</taxon>
    </lineage>
</organism>
<evidence type="ECO:0000313" key="3">
    <source>
        <dbReference type="Proteomes" id="UP000299102"/>
    </source>
</evidence>
<dbReference type="EMBL" id="BGZK01001465">
    <property type="protein sequence ID" value="GBP80488.1"/>
    <property type="molecule type" value="Genomic_DNA"/>
</dbReference>
<feature type="region of interest" description="Disordered" evidence="1">
    <location>
        <begin position="39"/>
        <end position="82"/>
    </location>
</feature>
<feature type="compositionally biased region" description="Low complexity" evidence="1">
    <location>
        <begin position="39"/>
        <end position="49"/>
    </location>
</feature>
<feature type="compositionally biased region" description="Basic and acidic residues" evidence="1">
    <location>
        <begin position="70"/>
        <end position="82"/>
    </location>
</feature>
<reference evidence="2 3" key="1">
    <citation type="journal article" date="2019" name="Commun. Biol.">
        <title>The bagworm genome reveals a unique fibroin gene that provides high tensile strength.</title>
        <authorList>
            <person name="Kono N."/>
            <person name="Nakamura H."/>
            <person name="Ohtoshi R."/>
            <person name="Tomita M."/>
            <person name="Numata K."/>
            <person name="Arakawa K."/>
        </authorList>
    </citation>
    <scope>NUCLEOTIDE SEQUENCE [LARGE SCALE GENOMIC DNA]</scope>
</reference>
<protein>
    <submittedName>
        <fullName evidence="2">Uncharacterized protein</fullName>
    </submittedName>
</protein>
<dbReference type="AlphaFoldDB" id="A0A4C1YWI5"/>
<evidence type="ECO:0000256" key="1">
    <source>
        <dbReference type="SAM" id="MobiDB-lite"/>
    </source>
</evidence>
<feature type="compositionally biased region" description="Basic residues" evidence="1">
    <location>
        <begin position="51"/>
        <end position="62"/>
    </location>
</feature>